<reference evidence="11" key="1">
    <citation type="journal article" date="2020" name="IMA Fungus">
        <title>The 256 kb mitochondrial genome of Clavaria fumosa is the largest among phylum Basidiomycota and is rich in introns and intronic ORFs.</title>
        <authorList>
            <person name="Wang X."/>
            <person name="Wang Y."/>
            <person name="Yao W."/>
            <person name="Shen J."/>
            <person name="Chen M."/>
            <person name="Gao M."/>
            <person name="Ren J."/>
            <person name="Li Q."/>
            <person name="Liu N."/>
        </authorList>
    </citation>
    <scope>NUCLEOTIDE SEQUENCE</scope>
</reference>
<dbReference type="PANTHER" id="PTHR33568:SF3">
    <property type="entry name" value="DNA-DIRECTED DNA POLYMERASE"/>
    <property type="match status" value="1"/>
</dbReference>
<dbReference type="RefSeq" id="YP_010130200.1">
    <property type="nucleotide sequence ID" value="NC_056336.1"/>
</dbReference>
<accession>A0A7T3U4S3</accession>
<keyword evidence="8" id="KW-0238">DNA-binding</keyword>
<comment type="similarity">
    <text evidence="1">Belongs to the DNA polymerase type-B family.</text>
</comment>
<evidence type="ECO:0000256" key="2">
    <source>
        <dbReference type="ARBA" id="ARBA00012417"/>
    </source>
</evidence>
<evidence type="ECO:0000256" key="9">
    <source>
        <dbReference type="ARBA" id="ARBA00049244"/>
    </source>
</evidence>
<dbReference type="InterPro" id="IPR023211">
    <property type="entry name" value="DNA_pol_palm_dom_sf"/>
</dbReference>
<keyword evidence="7" id="KW-0239">DNA-directed DNA polymerase</keyword>
<dbReference type="GO" id="GO:0000166">
    <property type="term" value="F:nucleotide binding"/>
    <property type="evidence" value="ECO:0007669"/>
    <property type="project" value="InterPro"/>
</dbReference>
<keyword evidence="4" id="KW-0808">Transferase</keyword>
<keyword evidence="11" id="KW-0496">Mitochondrion</keyword>
<keyword evidence="6" id="KW-0235">DNA replication</keyword>
<dbReference type="EC" id="2.7.7.7" evidence="2"/>
<dbReference type="InterPro" id="IPR036397">
    <property type="entry name" value="RNaseH_sf"/>
</dbReference>
<organism evidence="11">
    <name type="scientific">Clavaria fumosa</name>
    <dbReference type="NCBI Taxonomy" id="264083"/>
    <lineage>
        <taxon>Eukaryota</taxon>
        <taxon>Fungi</taxon>
        <taxon>Dikarya</taxon>
        <taxon>Basidiomycota</taxon>
        <taxon>Agaricomycotina</taxon>
        <taxon>Agaricomycetes</taxon>
        <taxon>Agaricomycetidae</taxon>
        <taxon>Agaricales</taxon>
        <taxon>Clavariineae</taxon>
        <taxon>Clavariaceae</taxon>
        <taxon>Clavaria</taxon>
    </lineage>
</organism>
<dbReference type="GO" id="GO:0006260">
    <property type="term" value="P:DNA replication"/>
    <property type="evidence" value="ECO:0007669"/>
    <property type="project" value="UniProtKB-KW"/>
</dbReference>
<dbReference type="Gene3D" id="3.90.1600.10">
    <property type="entry name" value="Palm domain of DNA polymerase"/>
    <property type="match status" value="1"/>
</dbReference>
<evidence type="ECO:0000259" key="10">
    <source>
        <dbReference type="Pfam" id="PF03175"/>
    </source>
</evidence>
<evidence type="ECO:0000256" key="1">
    <source>
        <dbReference type="ARBA" id="ARBA00005755"/>
    </source>
</evidence>
<dbReference type="GO" id="GO:0003887">
    <property type="term" value="F:DNA-directed DNA polymerase activity"/>
    <property type="evidence" value="ECO:0007669"/>
    <property type="project" value="UniProtKB-KW"/>
</dbReference>
<dbReference type="Gene3D" id="1.10.287.690">
    <property type="entry name" value="Helix hairpin bin"/>
    <property type="match status" value="1"/>
</dbReference>
<dbReference type="SUPFAM" id="SSF53098">
    <property type="entry name" value="Ribonuclease H-like"/>
    <property type="match status" value="1"/>
</dbReference>
<dbReference type="EMBL" id="MT114157">
    <property type="protein sequence ID" value="QPZ51102.1"/>
    <property type="molecule type" value="Genomic_DNA"/>
</dbReference>
<protein>
    <recommendedName>
        <fullName evidence="3">Probable DNA polymerase</fullName>
        <ecNumber evidence="2">2.7.7.7</ecNumber>
    </recommendedName>
</protein>
<feature type="domain" description="DNA-directed DNA polymerase family B mitochondria/virus" evidence="10">
    <location>
        <begin position="262"/>
        <end position="337"/>
    </location>
</feature>
<proteinExistence type="inferred from homology"/>
<dbReference type="AlphaFoldDB" id="A0A7T3U4S3"/>
<dbReference type="PANTHER" id="PTHR33568">
    <property type="entry name" value="DNA POLYMERASE"/>
    <property type="match status" value="1"/>
</dbReference>
<dbReference type="Gene3D" id="3.30.420.10">
    <property type="entry name" value="Ribonuclease H-like superfamily/Ribonuclease H"/>
    <property type="match status" value="1"/>
</dbReference>
<evidence type="ECO:0000256" key="8">
    <source>
        <dbReference type="ARBA" id="ARBA00023125"/>
    </source>
</evidence>
<dbReference type="Pfam" id="PF03175">
    <property type="entry name" value="DNA_pol_B_2"/>
    <property type="match status" value="2"/>
</dbReference>
<dbReference type="InterPro" id="IPR012337">
    <property type="entry name" value="RNaseH-like_sf"/>
</dbReference>
<gene>
    <name evidence="11" type="primary">orf657</name>
</gene>
<geneLocation type="mitochondrion" evidence="11"/>
<dbReference type="GeneID" id="65338519"/>
<dbReference type="GO" id="GO:0003677">
    <property type="term" value="F:DNA binding"/>
    <property type="evidence" value="ECO:0007669"/>
    <property type="project" value="UniProtKB-KW"/>
</dbReference>
<evidence type="ECO:0000313" key="11">
    <source>
        <dbReference type="EMBL" id="QPZ51102.1"/>
    </source>
</evidence>
<evidence type="ECO:0000256" key="7">
    <source>
        <dbReference type="ARBA" id="ARBA00022932"/>
    </source>
</evidence>
<feature type="domain" description="DNA-directed DNA polymerase family B mitochondria/virus" evidence="10">
    <location>
        <begin position="355"/>
        <end position="637"/>
    </location>
</feature>
<dbReference type="SUPFAM" id="SSF56672">
    <property type="entry name" value="DNA/RNA polymerases"/>
    <property type="match status" value="1"/>
</dbReference>
<evidence type="ECO:0000256" key="4">
    <source>
        <dbReference type="ARBA" id="ARBA00022679"/>
    </source>
</evidence>
<evidence type="ECO:0000256" key="6">
    <source>
        <dbReference type="ARBA" id="ARBA00022705"/>
    </source>
</evidence>
<evidence type="ECO:0000256" key="3">
    <source>
        <dbReference type="ARBA" id="ARBA00014385"/>
    </source>
</evidence>
<dbReference type="InterPro" id="IPR004868">
    <property type="entry name" value="DNA-dir_DNA_pol_B_mt/vir"/>
</dbReference>
<keyword evidence="5" id="KW-0548">Nucleotidyltransferase</keyword>
<name>A0A7T3U4S3_9AGAR</name>
<comment type="catalytic activity">
    <reaction evidence="9">
        <text>DNA(n) + a 2'-deoxyribonucleoside 5'-triphosphate = DNA(n+1) + diphosphate</text>
        <dbReference type="Rhea" id="RHEA:22508"/>
        <dbReference type="Rhea" id="RHEA-COMP:17339"/>
        <dbReference type="Rhea" id="RHEA-COMP:17340"/>
        <dbReference type="ChEBI" id="CHEBI:33019"/>
        <dbReference type="ChEBI" id="CHEBI:61560"/>
        <dbReference type="ChEBI" id="CHEBI:173112"/>
        <dbReference type="EC" id="2.7.7.7"/>
    </reaction>
</comment>
<evidence type="ECO:0000256" key="5">
    <source>
        <dbReference type="ARBA" id="ARBA00022695"/>
    </source>
</evidence>
<dbReference type="InterPro" id="IPR043502">
    <property type="entry name" value="DNA/RNA_pol_sf"/>
</dbReference>
<sequence>MKNKKNLDYLKIIEEKHVKKDRCLQIKMLNENFISKYDLYRSIYLTLLTSKIFIEFSSDKVFISTAYASSGKIFNLHDNIYLSMDLTLIDFLDKCKNSIEDLNKFNYLGENILYVTVKVWDMSNIKNSKIKLPNYLKTKIRLIRIKKGYVKIERSKRSYHTSNCKQNNFTHLSKVNINNLSLSKINIVTLDIETMCLNNSFTKSGKLKRLQTPILITCSYVDEMNNFQSFYTLINKNYLSNIEYASLDLWTRFFKKFFKIIKYDVVVFTHNLGDFDGYFLYKALLNLYNNKPECIIDKENKFIQISLQKDSQTILFKDSLRVFDVSLQDLCKNFNVEGKLHSYDPDYNKPSLFKNNDKLKTFINYGLKDSESLLKALIKAQNIYIKEYGVDIGSIWSTSTLSLKIFRQSFLKMTILSLTARLDRFIRKAYYGGATDHYYLKSNEFEKVFWYDVNSLYPFAMCNEMPFKPLEFINDLSKINIKDFFGFAFVKVECPKSIKIPLLPYKAETGEMIFPTGTWYGTYFSEELKAVIKHGYKISWFKGQPFSKEYLFNNYVNFFFKIKQTAKTTVTRFIAKMHLNQLYGYFGRSRELILTKAVFNRDINLLLGTHFVKSIIQITKKMSIVLMTANLNFDLIKKLKLDLDLTTLKNMRLQKNI</sequence>